<gene>
    <name evidence="12" type="ORF">H9728_03445</name>
</gene>
<keyword evidence="6" id="KW-0560">Oxidoreductase</keyword>
<dbReference type="SUPFAM" id="SSF54862">
    <property type="entry name" value="4Fe-4S ferredoxins"/>
    <property type="match status" value="1"/>
</dbReference>
<dbReference type="InterPro" id="IPR001989">
    <property type="entry name" value="Radical_activat_CS"/>
</dbReference>
<dbReference type="InterPro" id="IPR017896">
    <property type="entry name" value="4Fe4S_Fe-S-bd"/>
</dbReference>
<dbReference type="PROSITE" id="PS51918">
    <property type="entry name" value="RADICAL_SAM"/>
    <property type="match status" value="1"/>
</dbReference>
<reference evidence="12" key="1">
    <citation type="journal article" date="2021" name="PeerJ">
        <title>Extensive microbial diversity within the chicken gut microbiome revealed by metagenomics and culture.</title>
        <authorList>
            <person name="Gilroy R."/>
            <person name="Ravi A."/>
            <person name="Getino M."/>
            <person name="Pursley I."/>
            <person name="Horton D.L."/>
            <person name="Alikhan N.F."/>
            <person name="Baker D."/>
            <person name="Gharbi K."/>
            <person name="Hall N."/>
            <person name="Watson M."/>
            <person name="Adriaenssens E.M."/>
            <person name="Foster-Nyarko E."/>
            <person name="Jarju S."/>
            <person name="Secka A."/>
            <person name="Antonio M."/>
            <person name="Oren A."/>
            <person name="Chaudhuri R.R."/>
            <person name="La Ragione R."/>
            <person name="Hildebrand F."/>
            <person name="Pallen M.J."/>
        </authorList>
    </citation>
    <scope>NUCLEOTIDE SEQUENCE</scope>
    <source>
        <strain evidence="12">CHK199-9574</strain>
    </source>
</reference>
<dbReference type="PANTHER" id="PTHR30352">
    <property type="entry name" value="PYRUVATE FORMATE-LYASE-ACTIVATING ENZYME"/>
    <property type="match status" value="1"/>
</dbReference>
<dbReference type="PROSITE" id="PS51379">
    <property type="entry name" value="4FE4S_FER_2"/>
    <property type="match status" value="2"/>
</dbReference>
<dbReference type="SFLD" id="SFLDG01066">
    <property type="entry name" value="organic_radical-activating_enz"/>
    <property type="match status" value="1"/>
</dbReference>
<evidence type="ECO:0000256" key="5">
    <source>
        <dbReference type="ARBA" id="ARBA00022723"/>
    </source>
</evidence>
<dbReference type="PROSITE" id="PS01087">
    <property type="entry name" value="RADICAL_ACTIVATING"/>
    <property type="match status" value="1"/>
</dbReference>
<keyword evidence="7" id="KW-0408">Iron</keyword>
<dbReference type="PIRSF" id="PIRSF000371">
    <property type="entry name" value="PFL_act_enz"/>
    <property type="match status" value="1"/>
</dbReference>
<comment type="similarity">
    <text evidence="2">Belongs to the organic radical-activating enzymes family.</text>
</comment>
<evidence type="ECO:0000256" key="3">
    <source>
        <dbReference type="ARBA" id="ARBA00022485"/>
    </source>
</evidence>
<dbReference type="CDD" id="cd01335">
    <property type="entry name" value="Radical_SAM"/>
    <property type="match status" value="1"/>
</dbReference>
<dbReference type="PANTHER" id="PTHR30352:SF4">
    <property type="entry name" value="PYRUVATE FORMATE-LYASE 2-ACTIVATING ENZYME"/>
    <property type="match status" value="1"/>
</dbReference>
<evidence type="ECO:0000256" key="4">
    <source>
        <dbReference type="ARBA" id="ARBA00022691"/>
    </source>
</evidence>
<dbReference type="GO" id="GO:0016491">
    <property type="term" value="F:oxidoreductase activity"/>
    <property type="evidence" value="ECO:0007669"/>
    <property type="project" value="UniProtKB-KW"/>
</dbReference>
<dbReference type="SFLD" id="SFLDG01118">
    <property type="entry name" value="activating_enzymes__group_2"/>
    <property type="match status" value="1"/>
</dbReference>
<keyword evidence="3" id="KW-0004">4Fe-4S</keyword>
<dbReference type="InterPro" id="IPR017900">
    <property type="entry name" value="4Fe4S_Fe_S_CS"/>
</dbReference>
<keyword evidence="5" id="KW-0479">Metal-binding</keyword>
<feature type="domain" description="Radical SAM core" evidence="11">
    <location>
        <begin position="19"/>
        <end position="302"/>
    </location>
</feature>
<dbReference type="Gene3D" id="3.20.20.70">
    <property type="entry name" value="Aldolase class I"/>
    <property type="match status" value="1"/>
</dbReference>
<evidence type="ECO:0000256" key="7">
    <source>
        <dbReference type="ARBA" id="ARBA00023004"/>
    </source>
</evidence>
<reference evidence="12" key="2">
    <citation type="submission" date="2021-04" db="EMBL/GenBank/DDBJ databases">
        <authorList>
            <person name="Gilroy R."/>
        </authorList>
    </citation>
    <scope>NUCLEOTIDE SEQUENCE</scope>
    <source>
        <strain evidence="12">CHK199-9574</strain>
    </source>
</reference>
<dbReference type="PROSITE" id="PS00198">
    <property type="entry name" value="4FE4S_FER_1"/>
    <property type="match status" value="1"/>
</dbReference>
<keyword evidence="8" id="KW-0411">Iron-sulfur</keyword>
<evidence type="ECO:0000259" key="10">
    <source>
        <dbReference type="PROSITE" id="PS51379"/>
    </source>
</evidence>
<dbReference type="Proteomes" id="UP000824135">
    <property type="component" value="Unassembled WGS sequence"/>
</dbReference>
<evidence type="ECO:0000256" key="6">
    <source>
        <dbReference type="ARBA" id="ARBA00023002"/>
    </source>
</evidence>
<feature type="domain" description="4Fe-4S ferredoxin-type" evidence="10">
    <location>
        <begin position="50"/>
        <end position="73"/>
    </location>
</feature>
<evidence type="ECO:0000256" key="8">
    <source>
        <dbReference type="ARBA" id="ARBA00023014"/>
    </source>
</evidence>
<evidence type="ECO:0000256" key="9">
    <source>
        <dbReference type="ARBA" id="ARBA00047365"/>
    </source>
</evidence>
<evidence type="ECO:0000256" key="1">
    <source>
        <dbReference type="ARBA" id="ARBA00001966"/>
    </source>
</evidence>
<dbReference type="InterPro" id="IPR013785">
    <property type="entry name" value="Aldolase_TIM"/>
</dbReference>
<dbReference type="InterPro" id="IPR034457">
    <property type="entry name" value="Organic_radical-activating"/>
</dbReference>
<evidence type="ECO:0000256" key="2">
    <source>
        <dbReference type="ARBA" id="ARBA00009777"/>
    </source>
</evidence>
<feature type="domain" description="4Fe-4S ferredoxin-type" evidence="10">
    <location>
        <begin position="78"/>
        <end position="107"/>
    </location>
</feature>
<dbReference type="GO" id="GO:0051539">
    <property type="term" value="F:4 iron, 4 sulfur cluster binding"/>
    <property type="evidence" value="ECO:0007669"/>
    <property type="project" value="UniProtKB-KW"/>
</dbReference>
<evidence type="ECO:0000313" key="13">
    <source>
        <dbReference type="Proteomes" id="UP000824135"/>
    </source>
</evidence>
<dbReference type="InterPro" id="IPR007197">
    <property type="entry name" value="rSAM"/>
</dbReference>
<dbReference type="GO" id="GO:0046872">
    <property type="term" value="F:metal ion binding"/>
    <property type="evidence" value="ECO:0007669"/>
    <property type="project" value="UniProtKB-KW"/>
</dbReference>
<comment type="cofactor">
    <cofactor evidence="1">
        <name>[4Fe-4S] cluster</name>
        <dbReference type="ChEBI" id="CHEBI:49883"/>
    </cofactor>
</comment>
<comment type="catalytic activity">
    <reaction evidence="9">
        <text>glycyl-[protein] + reduced [flavodoxin] + S-adenosyl-L-methionine = glycin-2-yl radical-[protein] + semiquinone [flavodoxin] + 5'-deoxyadenosine + L-methionine + H(+)</text>
        <dbReference type="Rhea" id="RHEA:61976"/>
        <dbReference type="Rhea" id="RHEA-COMP:10622"/>
        <dbReference type="Rhea" id="RHEA-COMP:14480"/>
        <dbReference type="Rhea" id="RHEA-COMP:15993"/>
        <dbReference type="Rhea" id="RHEA-COMP:15994"/>
        <dbReference type="ChEBI" id="CHEBI:15378"/>
        <dbReference type="ChEBI" id="CHEBI:17319"/>
        <dbReference type="ChEBI" id="CHEBI:29947"/>
        <dbReference type="ChEBI" id="CHEBI:32722"/>
        <dbReference type="ChEBI" id="CHEBI:57618"/>
        <dbReference type="ChEBI" id="CHEBI:57844"/>
        <dbReference type="ChEBI" id="CHEBI:59789"/>
        <dbReference type="ChEBI" id="CHEBI:140311"/>
    </reaction>
</comment>
<dbReference type="Pfam" id="PF00037">
    <property type="entry name" value="Fer4"/>
    <property type="match status" value="2"/>
</dbReference>
<dbReference type="Pfam" id="PF04055">
    <property type="entry name" value="Radical_SAM"/>
    <property type="match status" value="1"/>
</dbReference>
<name>A0A9D2CGF7_9FIRM</name>
<evidence type="ECO:0000259" key="11">
    <source>
        <dbReference type="PROSITE" id="PS51918"/>
    </source>
</evidence>
<dbReference type="EMBL" id="DXCO01000027">
    <property type="protein sequence ID" value="HIY78077.1"/>
    <property type="molecule type" value="Genomic_DNA"/>
</dbReference>
<dbReference type="SFLD" id="SFLDS00029">
    <property type="entry name" value="Radical_SAM"/>
    <property type="match status" value="1"/>
</dbReference>
<proteinExistence type="inferred from homology"/>
<evidence type="ECO:0000313" key="12">
    <source>
        <dbReference type="EMBL" id="HIY78077.1"/>
    </source>
</evidence>
<comment type="caution">
    <text evidence="12">The sequence shown here is derived from an EMBL/GenBank/DDBJ whole genome shotgun (WGS) entry which is preliminary data.</text>
</comment>
<dbReference type="InterPro" id="IPR012839">
    <property type="entry name" value="Organic_radical_activase"/>
</dbReference>
<dbReference type="AlphaFoldDB" id="A0A9D2CGF7"/>
<dbReference type="InterPro" id="IPR040074">
    <property type="entry name" value="BssD/PflA/YjjW"/>
</dbReference>
<sequence>MSEQRDEIPVLKIQRFCSHDGPGLRTVIFLKGCPLRCRWCHNPESQSSGAEFFYTPSLCIGCRICEQVCPDKVHVFQPKHILKRELCSECMRCAESCPTGALEIQGIRMRIQNILEEAEKDRAFYGKTGGITLSGGEPMFHGEKTIELLKSAKSRGLHTAMETCGYFDEKFILPLVGNTDLFLWDIKDTDEQRHRKYTGVSNRKIIDNLFAADRLGGKTLIRCILLNGLNTDGKHIEKIAEIYHALKNCRGVEIFSYRQYGESKYSALGIPYGGNKNWSVTSDHLKEIRKRLLALGVRCSINR</sequence>
<dbReference type="InterPro" id="IPR058240">
    <property type="entry name" value="rSAM_sf"/>
</dbReference>
<dbReference type="SUPFAM" id="SSF102114">
    <property type="entry name" value="Radical SAM enzymes"/>
    <property type="match status" value="1"/>
</dbReference>
<organism evidence="12 13">
    <name type="scientific">Candidatus Borkfalkia excrementavium</name>
    <dbReference type="NCBI Taxonomy" id="2838505"/>
    <lineage>
        <taxon>Bacteria</taxon>
        <taxon>Bacillati</taxon>
        <taxon>Bacillota</taxon>
        <taxon>Clostridia</taxon>
        <taxon>Christensenellales</taxon>
        <taxon>Christensenellaceae</taxon>
        <taxon>Candidatus Borkfalkia</taxon>
    </lineage>
</organism>
<dbReference type="NCBIfam" id="TIGR02494">
    <property type="entry name" value="PFLE_PFLC"/>
    <property type="match status" value="1"/>
</dbReference>
<accession>A0A9D2CGF7</accession>
<keyword evidence="4" id="KW-0949">S-adenosyl-L-methionine</keyword>
<protein>
    <submittedName>
        <fullName evidence="12">Glycyl-radical enzyme activating protein</fullName>
    </submittedName>
</protein>